<gene>
    <name evidence="4" type="ORF">Bpfe_031202</name>
</gene>
<dbReference type="EMBL" id="JASAOG010000451">
    <property type="protein sequence ID" value="KAK0039369.1"/>
    <property type="molecule type" value="Genomic_DNA"/>
</dbReference>
<reference evidence="4" key="1">
    <citation type="journal article" date="2023" name="PLoS Negl. Trop. Dis.">
        <title>A genome sequence for Biomphalaria pfeifferi, the major vector snail for the human-infecting parasite Schistosoma mansoni.</title>
        <authorList>
            <person name="Bu L."/>
            <person name="Lu L."/>
            <person name="Laidemitt M.R."/>
            <person name="Zhang S.M."/>
            <person name="Mutuku M."/>
            <person name="Mkoji G."/>
            <person name="Steinauer M."/>
            <person name="Loker E.S."/>
        </authorList>
    </citation>
    <scope>NUCLEOTIDE SEQUENCE</scope>
    <source>
        <strain evidence="4">KasaAsao</strain>
    </source>
</reference>
<evidence type="ECO:0000256" key="1">
    <source>
        <dbReference type="ARBA" id="ARBA00022737"/>
    </source>
</evidence>
<dbReference type="SMART" id="SM00028">
    <property type="entry name" value="TPR"/>
    <property type="match status" value="3"/>
</dbReference>
<accession>A0AAD8APX7</accession>
<reference evidence="4" key="2">
    <citation type="submission" date="2023-04" db="EMBL/GenBank/DDBJ databases">
        <authorList>
            <person name="Bu L."/>
            <person name="Lu L."/>
            <person name="Laidemitt M.R."/>
            <person name="Zhang S.M."/>
            <person name="Mutuku M."/>
            <person name="Mkoji G."/>
            <person name="Steinauer M."/>
            <person name="Loker E.S."/>
        </authorList>
    </citation>
    <scope>NUCLEOTIDE SEQUENCE</scope>
    <source>
        <strain evidence="4">KasaAsao</strain>
        <tissue evidence="4">Whole Snail</tissue>
    </source>
</reference>
<dbReference type="PANTHER" id="PTHR45586:SF1">
    <property type="entry name" value="LIPOPOLYSACCHARIDE ASSEMBLY PROTEIN B"/>
    <property type="match status" value="1"/>
</dbReference>
<dbReference type="InterPro" id="IPR019734">
    <property type="entry name" value="TPR_rpt"/>
</dbReference>
<dbReference type="Pfam" id="PF07719">
    <property type="entry name" value="TPR_2"/>
    <property type="match status" value="1"/>
</dbReference>
<dbReference type="AlphaFoldDB" id="A0AAD8APX7"/>
<sequence length="167" mass="19449">MVQDITVKLEKAKNEPDNFEAQMEAGDMYAQIKRFDEAVKFYQNGVKLKPDNFQANVVFGERFFDTKQFEEAEKYYTKALEINPKDINARTDLATTLVERPNPQFDRAFAEFKKSLEIDPKHEPTIYNLGVAYFKKGDNENAKKMLARLEQANPNSQLLERMRKALQ</sequence>
<dbReference type="InterPro" id="IPR013105">
    <property type="entry name" value="TPR_2"/>
</dbReference>
<dbReference type="Pfam" id="PF13432">
    <property type="entry name" value="TPR_16"/>
    <property type="match status" value="1"/>
</dbReference>
<dbReference type="Proteomes" id="UP001233172">
    <property type="component" value="Unassembled WGS sequence"/>
</dbReference>
<dbReference type="InterPro" id="IPR011990">
    <property type="entry name" value="TPR-like_helical_dom_sf"/>
</dbReference>
<keyword evidence="2 3" id="KW-0802">TPR repeat</keyword>
<name>A0AAD8APX7_BIOPF</name>
<feature type="repeat" description="TPR" evidence="3">
    <location>
        <begin position="123"/>
        <end position="156"/>
    </location>
</feature>
<feature type="repeat" description="TPR" evidence="3">
    <location>
        <begin position="19"/>
        <end position="52"/>
    </location>
</feature>
<dbReference type="Pfam" id="PF14559">
    <property type="entry name" value="TPR_19"/>
    <property type="match status" value="1"/>
</dbReference>
<protein>
    <submittedName>
        <fullName evidence="4">Tetratricopeptide repeat protein</fullName>
    </submittedName>
</protein>
<keyword evidence="1" id="KW-0677">Repeat</keyword>
<comment type="caution">
    <text evidence="4">The sequence shown here is derived from an EMBL/GenBank/DDBJ whole genome shotgun (WGS) entry which is preliminary data.</text>
</comment>
<organism evidence="4 5">
    <name type="scientific">Biomphalaria pfeifferi</name>
    <name type="common">Bloodfluke planorb</name>
    <name type="synonym">Freshwater snail</name>
    <dbReference type="NCBI Taxonomy" id="112525"/>
    <lineage>
        <taxon>Eukaryota</taxon>
        <taxon>Metazoa</taxon>
        <taxon>Spiralia</taxon>
        <taxon>Lophotrochozoa</taxon>
        <taxon>Mollusca</taxon>
        <taxon>Gastropoda</taxon>
        <taxon>Heterobranchia</taxon>
        <taxon>Euthyneura</taxon>
        <taxon>Panpulmonata</taxon>
        <taxon>Hygrophila</taxon>
        <taxon>Lymnaeoidea</taxon>
        <taxon>Planorbidae</taxon>
        <taxon>Biomphalaria</taxon>
    </lineage>
</organism>
<feature type="repeat" description="TPR" evidence="3">
    <location>
        <begin position="53"/>
        <end position="86"/>
    </location>
</feature>
<dbReference type="SUPFAM" id="SSF48452">
    <property type="entry name" value="TPR-like"/>
    <property type="match status" value="1"/>
</dbReference>
<dbReference type="PROSITE" id="PS50005">
    <property type="entry name" value="TPR"/>
    <property type="match status" value="3"/>
</dbReference>
<keyword evidence="5" id="KW-1185">Reference proteome</keyword>
<dbReference type="InterPro" id="IPR051012">
    <property type="entry name" value="CellSynth/LPSAsmb/PSIAsmb"/>
</dbReference>
<evidence type="ECO:0000256" key="2">
    <source>
        <dbReference type="ARBA" id="ARBA00022803"/>
    </source>
</evidence>
<evidence type="ECO:0000313" key="4">
    <source>
        <dbReference type="EMBL" id="KAK0039369.1"/>
    </source>
</evidence>
<evidence type="ECO:0000313" key="5">
    <source>
        <dbReference type="Proteomes" id="UP001233172"/>
    </source>
</evidence>
<evidence type="ECO:0000256" key="3">
    <source>
        <dbReference type="PROSITE-ProRule" id="PRU00339"/>
    </source>
</evidence>
<proteinExistence type="predicted"/>
<dbReference type="Gene3D" id="1.25.40.10">
    <property type="entry name" value="Tetratricopeptide repeat domain"/>
    <property type="match status" value="2"/>
</dbReference>
<dbReference type="PANTHER" id="PTHR45586">
    <property type="entry name" value="TPR REPEAT-CONTAINING PROTEIN PA4667"/>
    <property type="match status" value="1"/>
</dbReference>